<dbReference type="PANTHER" id="PTHR33744">
    <property type="entry name" value="CARBOHYDRATE DIACID REGULATOR"/>
    <property type="match status" value="1"/>
</dbReference>
<dbReference type="InterPro" id="IPR051448">
    <property type="entry name" value="CdaR-like_regulators"/>
</dbReference>
<evidence type="ECO:0000256" key="1">
    <source>
        <dbReference type="SAM" id="MobiDB-lite"/>
    </source>
</evidence>
<feature type="compositionally biased region" description="Basic residues" evidence="1">
    <location>
        <begin position="472"/>
        <end position="483"/>
    </location>
</feature>
<geneLocation type="plasmid" evidence="3 4">
    <name>unnamed</name>
</geneLocation>
<feature type="region of interest" description="Disordered" evidence="1">
    <location>
        <begin position="460"/>
        <end position="483"/>
    </location>
</feature>
<reference evidence="3" key="1">
    <citation type="submission" date="2022-07" db="EMBL/GenBank/DDBJ databases">
        <title>Genomic of Streptomyces cavourensis F2.</title>
        <authorList>
            <person name="Hu S."/>
            <person name="Liang W."/>
        </authorList>
    </citation>
    <scope>NUCLEOTIDE SEQUENCE</scope>
    <source>
        <strain evidence="3">F2</strain>
        <plasmid evidence="3">unnamed</plasmid>
    </source>
</reference>
<dbReference type="PANTHER" id="PTHR33744:SF1">
    <property type="entry name" value="DNA-BINDING TRANSCRIPTIONAL ACTIVATOR ADER"/>
    <property type="match status" value="1"/>
</dbReference>
<evidence type="ECO:0000313" key="4">
    <source>
        <dbReference type="Proteomes" id="UP001058236"/>
    </source>
</evidence>
<dbReference type="EMBL" id="CP101398">
    <property type="protein sequence ID" value="UTR83619.1"/>
    <property type="molecule type" value="Genomic_DNA"/>
</dbReference>
<evidence type="ECO:0000313" key="3">
    <source>
        <dbReference type="EMBL" id="UTR83619.1"/>
    </source>
</evidence>
<name>A0ABY5FJI1_9ACTN</name>
<keyword evidence="3" id="KW-0614">Plasmid</keyword>
<dbReference type="InterPro" id="IPR042070">
    <property type="entry name" value="PucR_C-HTH_sf"/>
</dbReference>
<keyword evidence="4" id="KW-1185">Reference proteome</keyword>
<dbReference type="Pfam" id="PF13556">
    <property type="entry name" value="HTH_30"/>
    <property type="match status" value="2"/>
</dbReference>
<dbReference type="Gene3D" id="1.10.10.2840">
    <property type="entry name" value="PucR C-terminal helix-turn-helix domain"/>
    <property type="match status" value="2"/>
</dbReference>
<dbReference type="Proteomes" id="UP001058236">
    <property type="component" value="Plasmid unnamed"/>
</dbReference>
<protein>
    <submittedName>
        <fullName evidence="3">Helix-turn-helix domain-containing protein</fullName>
    </submittedName>
</protein>
<gene>
    <name evidence="3" type="ORF">NLU04_34465</name>
</gene>
<accession>A0ABY5FJI1</accession>
<dbReference type="RefSeq" id="WP_255240297.1">
    <property type="nucleotide sequence ID" value="NZ_CP101398.1"/>
</dbReference>
<proteinExistence type="predicted"/>
<dbReference type="InterPro" id="IPR025736">
    <property type="entry name" value="PucR_C-HTH_dom"/>
</dbReference>
<evidence type="ECO:0000259" key="2">
    <source>
        <dbReference type="Pfam" id="PF13556"/>
    </source>
</evidence>
<organism evidence="3 4">
    <name type="scientific">Streptomyces cavourensis</name>
    <dbReference type="NCBI Taxonomy" id="67258"/>
    <lineage>
        <taxon>Bacteria</taxon>
        <taxon>Bacillati</taxon>
        <taxon>Actinomycetota</taxon>
        <taxon>Actinomycetes</taxon>
        <taxon>Kitasatosporales</taxon>
        <taxon>Streptomycetaceae</taxon>
        <taxon>Streptomyces</taxon>
    </lineage>
</organism>
<sequence length="483" mass="50311">MSTARTAEPAGAGAWGAREAAVRLMRAATRSGAHLVSEAAALVEGWAVLADPIAGAVYATPASAAAAGVRAVAHPQEHPACQLHPAAGAVLALTPGPAVPADRTGLVAQVTVALLEVRAQRAAELRAEQVRLHSTLIRLLLDGHTASVTATVGGDGHGLTHATVYRVTGPDIPTAHQVLWRAVSPTLTPGRSVYVLLGQLEGELVVVELHGGTPDDGRLLRLVSRVTERHGLLAGLAGPMPLDEVAAAYADAAVARHSASPARRIVPATAVGASGLAQLLPADPYTSWAAAVLKPLTPDHRHLLTVWLRTGSIPCTATALGLSPGTVRARLRELGRLLRTDLADAGVRAHLLLALRAPTPGKDTPLRAGRVSLRVLPYGILDTEAACTWAAGLLDGLDAHLRIALACWLRHHAKTAPAANELHVHRTTLTLWLAQAAEQLGGLHLDDATTRAELHLALEATAPDGGDDPARLPRRGGRTYRQP</sequence>
<feature type="domain" description="PucR C-terminal helix-turn-helix" evidence="2">
    <location>
        <begin position="302"/>
        <end position="357"/>
    </location>
</feature>
<feature type="domain" description="PucR C-terminal helix-turn-helix" evidence="2">
    <location>
        <begin position="404"/>
        <end position="460"/>
    </location>
</feature>